<dbReference type="InterPro" id="IPR004097">
    <property type="entry name" value="DHHA2"/>
</dbReference>
<evidence type="ECO:0000256" key="2">
    <source>
        <dbReference type="SAM" id="MobiDB-lite"/>
    </source>
</evidence>
<feature type="region of interest" description="Disordered" evidence="2">
    <location>
        <begin position="1385"/>
        <end position="1465"/>
    </location>
</feature>
<evidence type="ECO:0000313" key="5">
    <source>
        <dbReference type="WBParaSite" id="maker-uti_cns_0010824-snap-gene-0.6-mRNA-1"/>
    </source>
</evidence>
<reference evidence="5" key="1">
    <citation type="submission" date="2016-11" db="UniProtKB">
        <authorList>
            <consortium name="WormBaseParasite"/>
        </authorList>
    </citation>
    <scope>IDENTIFICATION</scope>
</reference>
<dbReference type="Gene3D" id="3.30.505.10">
    <property type="entry name" value="SH2 domain"/>
    <property type="match status" value="2"/>
</dbReference>
<feature type="compositionally biased region" description="Basic and acidic residues" evidence="2">
    <location>
        <begin position="1442"/>
        <end position="1452"/>
    </location>
</feature>
<evidence type="ECO:0000313" key="4">
    <source>
        <dbReference type="Proteomes" id="UP000095280"/>
    </source>
</evidence>
<dbReference type="InterPro" id="IPR001667">
    <property type="entry name" value="DDH_dom"/>
</dbReference>
<dbReference type="PANTHER" id="PTHR12112:SF39">
    <property type="entry name" value="EG:152A3.5 PROTEIN (FBGN0003116_PN PROTEIN)"/>
    <property type="match status" value="1"/>
</dbReference>
<organism evidence="4 5">
    <name type="scientific">Macrostomum lignano</name>
    <dbReference type="NCBI Taxonomy" id="282301"/>
    <lineage>
        <taxon>Eukaryota</taxon>
        <taxon>Metazoa</taxon>
        <taxon>Spiralia</taxon>
        <taxon>Lophotrochozoa</taxon>
        <taxon>Platyhelminthes</taxon>
        <taxon>Rhabditophora</taxon>
        <taxon>Macrostomorpha</taxon>
        <taxon>Macrostomida</taxon>
        <taxon>Macrostomidae</taxon>
        <taxon>Macrostomum</taxon>
    </lineage>
</organism>
<evidence type="ECO:0000256" key="1">
    <source>
        <dbReference type="PROSITE-ProRule" id="PRU00191"/>
    </source>
</evidence>
<feature type="region of interest" description="Disordered" evidence="2">
    <location>
        <begin position="1015"/>
        <end position="1050"/>
    </location>
</feature>
<proteinExistence type="predicted"/>
<feature type="domain" description="SH2" evidence="3">
    <location>
        <begin position="2189"/>
        <end position="2283"/>
    </location>
</feature>
<dbReference type="WBParaSite" id="maker-uti_cns_0010824-snap-gene-0.6-mRNA-1">
    <property type="protein sequence ID" value="maker-uti_cns_0010824-snap-gene-0.6-mRNA-1"/>
    <property type="gene ID" value="maker-uti_cns_0010824-snap-gene-0.6"/>
</dbReference>
<keyword evidence="4" id="KW-1185">Reference proteome</keyword>
<dbReference type="GO" id="GO:0004309">
    <property type="term" value="F:exopolyphosphatase activity"/>
    <property type="evidence" value="ECO:0007669"/>
    <property type="project" value="TreeGrafter"/>
</dbReference>
<dbReference type="SMART" id="SM00252">
    <property type="entry name" value="SH2"/>
    <property type="match status" value="2"/>
</dbReference>
<dbReference type="Proteomes" id="UP000095280">
    <property type="component" value="Unplaced"/>
</dbReference>
<feature type="domain" description="SH2" evidence="3">
    <location>
        <begin position="2332"/>
        <end position="2443"/>
    </location>
</feature>
<dbReference type="Pfam" id="PF01368">
    <property type="entry name" value="DHH"/>
    <property type="match status" value="1"/>
</dbReference>
<dbReference type="InterPro" id="IPR038763">
    <property type="entry name" value="DHH_sf"/>
</dbReference>
<dbReference type="Pfam" id="PF02833">
    <property type="entry name" value="DHHA2"/>
    <property type="match status" value="1"/>
</dbReference>
<dbReference type="Gene3D" id="3.90.1640.10">
    <property type="entry name" value="inorganic pyrophosphatase (n-terminal core)"/>
    <property type="match status" value="1"/>
</dbReference>
<feature type="compositionally biased region" description="Basic and acidic residues" evidence="2">
    <location>
        <begin position="1406"/>
        <end position="1420"/>
    </location>
</feature>
<dbReference type="SUPFAM" id="SSF55550">
    <property type="entry name" value="SH2 domain"/>
    <property type="match status" value="2"/>
</dbReference>
<dbReference type="PROSITE" id="PS50001">
    <property type="entry name" value="SH2"/>
    <property type="match status" value="2"/>
</dbReference>
<feature type="compositionally biased region" description="Basic residues" evidence="2">
    <location>
        <begin position="1453"/>
        <end position="1463"/>
    </location>
</feature>
<dbReference type="GO" id="GO:0005737">
    <property type="term" value="C:cytoplasm"/>
    <property type="evidence" value="ECO:0007669"/>
    <property type="project" value="TreeGrafter"/>
</dbReference>
<dbReference type="PANTHER" id="PTHR12112">
    <property type="entry name" value="BNIP - RELATED"/>
    <property type="match status" value="1"/>
</dbReference>
<accession>A0A1I8I8P1</accession>
<dbReference type="InterPro" id="IPR036860">
    <property type="entry name" value="SH2_dom_sf"/>
</dbReference>
<dbReference type="InterPro" id="IPR000980">
    <property type="entry name" value="SH2"/>
</dbReference>
<dbReference type="SUPFAM" id="SSF64182">
    <property type="entry name" value="DHH phosphoesterases"/>
    <property type="match status" value="1"/>
</dbReference>
<protein>
    <submittedName>
        <fullName evidence="5">Signal peptide protein</fullName>
    </submittedName>
</protein>
<feature type="compositionally biased region" description="Polar residues" evidence="2">
    <location>
        <begin position="1426"/>
        <end position="1441"/>
    </location>
</feature>
<name>A0A1I8I8P1_9PLAT</name>
<keyword evidence="1" id="KW-0727">SH2 domain</keyword>
<evidence type="ECO:0000259" key="3">
    <source>
        <dbReference type="PROSITE" id="PS50001"/>
    </source>
</evidence>
<feature type="compositionally biased region" description="Low complexity" evidence="2">
    <location>
        <begin position="1031"/>
        <end position="1045"/>
    </location>
</feature>
<sequence length="2475" mass="276575">GINSSLILRHLLHRLLSLLILHLQPLVRGVQLVHFAAIIVVQGFASTKFIDFFLELNFQRSSGTLLKSSVASTTVHCSSKPSPVSLGHLLNPTQLRNFAQLLRSFDKSFKAVAHSCCQSRPLCLRNLLDPLQFRNSAQKLRRLEHHLRMCGRQLLAGSELLQRVAHGFSQQLLVELAQVVEPLQLRRLADKLPYRDLRSRSPEALQAFAHSRCQCRLICLRNLLDPLQLRNCAQKLRRLEHHLRMCGRQLLAGSELLQRVAHGFCQQLLVGLAQVVKPLQLRRLAETLKRSLKNLRVSSLKHEFYQCFLSKRYPKKSCCRILGPELWILDQLLHFVAQSSSQLDLLSLRQTSQPQKLWNVAQNLRCFLELLSIFSLSRSPEALKAVADSGCQSRPLCLRNLLDPLQLRNSAQKLRRLEHHLRMCSRQLLAGSELLQRVAHGFCQQLLVGLAQVVEPLQLRRLADSLKSLLKKLRFFGLKNRCQSRSICQRNLLDPLQLRNSAQNLRRLERHIWVCSCDLLAGSELLQRVAHGLCQQLLVGLAQVMKPLQLRRLAKTLKRSLKHFCVGGLCCRILGPELRILDQLLHLVAQSSSQLDLLRLRQTAQPLKLWNVAQNLRCFLELLSIFSLSCSPEALQAVAHSRCQSRSLFRRNLLDPLQLRNSAQKLRRLEHHLRMCGRQLLAGSELLQRVAHGFCQQLLVGLAQVVEPLQLRRLADSLKSLLKQLRFFAAAEYLALSCGSLISCFILWLRATLRNCAQKLRRLERHLRMCSRQLLAGSELLQRVAHGFSQQLLVGLAQLRNSAQKLRRLKHHLRMCGRQLLADSELLQRVAHGFCQQLLVELAQVVEPLELRRLADSLKSLLKKLRFFCLKYSGRLLSSSVASRICFRSVSCGSKTKLFFELVSGLFEAFYVEALWKRQHCRRLSAAAAAATRRFILMHSRCLTFVHAQLVPLGRDALKCSSTVPQLGLSVRCQESADVGASSVAGAVLVDGGEQSASVARSSGGPRPANLIARRASADAAAAPRRRSRTSPDTGSGSSSRSADAGVRRVPEKPADEFVERHVTVAIFIKIFEQLVEMLRWFRFMTLAFNSEIDIFSYTRASSGRVRKPDRPTPSSCQMERRYSSSRLPARWPPQERWQRRRLWLLQRIRQLPMILSEASPRVPRSRSLAWRRGQHQRRWRRQRLAFDVIRIVIHPTAFSGCWRSRPARHHGRVGETALPIVHRVRWLLRLRLLEAPARDAGPAGADVLDSRYFNTVDFVNNTGNSRLVKNNNQTVVSNSLNIAPTKRFGRNCAPARQNRISWSVVNNNPGLLNPSIKIRTLLLARIRQLIFDSVLTLKYNSCKLSNGPLGLSAAAAAVDLSGAEQIDARRRSRVRVRRGYDANDSLVGRAGHGSSAGTDSSGEPQFHRVESDESSDTARYRWSRMASSSPGRTASPTQPTLDKRRSRDSARAKRSSRLRRAARASATRALRSACDMALYWRMSDRPRDRAVALPLIQLGLVASLALSLGPAFLFNLLGNHSIESALHIARTRLGSNGASSFWRLVDSTFASFLAFAAMLQELDVIRDGIKDCRKAPNISEAEAKALRDLRADKPILIKPADKGSQLPEERVPHAVLLLPAEDPHKPVESWPLGDIPPGRPIVSDVDSESYASGRFIDIFLQPIVIKLPSFIRDTDHFQAAIHGITCPAPEEAFLFTMDASACTPTSRRWPVSINFLDTTVFWDREGDNKSLGTMVFFKPNETAEPSTSALQAYLSQCRAILARSLTPTASEVTTVVMGNEACDLDSAVCSLALAYCLDADPSMSPAIPLLNVRRKELPLRPDILVALGNWLGLPEAPETLLPCRDDAKDVELFQAVRDGRIRLALVDHNVLRGKDAALASGVFMVIDHHVKEGIWTSKVDTTIELVGSCSSLVAIRLLNNDSVISNRLKTTPGLARALRGAILLDTANMLPAAGKAKPQDEAALNLLESLDSKACGVVGLASLATSVAEFLRRSDAAKAIEEFSAEANCSILLLLGIEVLQQSNDAPPDGAVDIRRDLAIVCTRPACQLMTEKLVQYLLCEHKDPDLQLEELTIDCLQSGRLFTQHNLKASRKQILPAVLQFLNSIKENCVNGRLQASASFSMTAIDVLGQCPEKSTKTIAVNPYVQQQQQAINRPISVQDKDQLQCHARVKHHQGTTGPIDPSNEAYFHGLMTPELAEERLLMMTSADDYSYEKPDGLFLLRSCLDGNFAVSALDSRSGSSVSHYPIVRAAETNGYRLASSRHSNGFDATFPGPVELIRGHPTMVKLARVPCPRPSGTSPVVLAQGVTADELTWSAGEDLLAGLHRRRPWYHEDCLDRAEAERRLASGGHVSGDFLVRQRRQQQVDDESSSSTPQRTSQSEFVLTLSWRREAWHYRILAWKSRPDWLAIEGANRGFRTLIELIDYYHLRRDGLMCRLRRPVTANAAAAAAEAAAELAKAESEVANDWEFLSGL</sequence>